<evidence type="ECO:0000313" key="2">
    <source>
        <dbReference type="EMBL" id="EJK52711.1"/>
    </source>
</evidence>
<accession>K0RV85</accession>
<feature type="non-terminal residue" evidence="2">
    <location>
        <position position="500"/>
    </location>
</feature>
<organism evidence="2 3">
    <name type="scientific">Thalassiosira oceanica</name>
    <name type="common">Marine diatom</name>
    <dbReference type="NCBI Taxonomy" id="159749"/>
    <lineage>
        <taxon>Eukaryota</taxon>
        <taxon>Sar</taxon>
        <taxon>Stramenopiles</taxon>
        <taxon>Ochrophyta</taxon>
        <taxon>Bacillariophyta</taxon>
        <taxon>Coscinodiscophyceae</taxon>
        <taxon>Thalassiosirophycidae</taxon>
        <taxon>Thalassiosirales</taxon>
        <taxon>Thalassiosiraceae</taxon>
        <taxon>Thalassiosira</taxon>
    </lineage>
</organism>
<comment type="caution">
    <text evidence="2">The sequence shown here is derived from an EMBL/GenBank/DDBJ whole genome shotgun (WGS) entry which is preliminary data.</text>
</comment>
<dbReference type="Proteomes" id="UP000266841">
    <property type="component" value="Unassembled WGS sequence"/>
</dbReference>
<dbReference type="EMBL" id="AGNL01039358">
    <property type="protein sequence ID" value="EJK52711.1"/>
    <property type="molecule type" value="Genomic_DNA"/>
</dbReference>
<keyword evidence="3" id="KW-1185">Reference proteome</keyword>
<sequence length="500" mass="55178">MYRTTVRKRYKSTTPKRVPNSPESESFFRVDWSVHLTAWASGLTKVNATSLVELACCTGLPSSRDAPRKLPTRITVASRPDTPKRVPNSPESEVHAIEASTLLRNFMTKIVGRGMGEAHTRRVVCRPYNMTVCRGAVVPWPAAERGDAGGVACLEEGTTAAFRTSGGNDSATQKSISIAVTAAPLGAEGRAPISQRSWEGWSSPFLRASFQPRWTNRQPECRQCRQCRLHTAPLSLLSFLDSLVMMMRPRDSKRARPLPDPTLLEALDNDLLVRCASYLDADGLARLGRASAAFGTPQAGQQRSLANEAAHQRFRQSATDEERGCLPKHNDESDIGLYRALEQLREPLSFDELAGDGFSPQENLARVNHTYRGGLSTAVSGHVMRGGRHFVEFAITYVFDRYVPNVYLGVIRPVSLTNGIDLGADDWGWSVDPVYVASRHKPAVSEKLRSQRTSRWGDSDIHCCGYYSYDGRCEGTDWDTGETDDEWHGREGLDGSGTIG</sequence>
<proteinExistence type="predicted"/>
<feature type="region of interest" description="Disordered" evidence="1">
    <location>
        <begin position="480"/>
        <end position="500"/>
    </location>
</feature>
<protein>
    <submittedName>
        <fullName evidence="2">Uncharacterized protein</fullName>
    </submittedName>
</protein>
<name>K0RV85_THAOC</name>
<feature type="compositionally biased region" description="Basic residues" evidence="1">
    <location>
        <begin position="1"/>
        <end position="11"/>
    </location>
</feature>
<dbReference type="AlphaFoldDB" id="K0RV85"/>
<evidence type="ECO:0000256" key="1">
    <source>
        <dbReference type="SAM" id="MobiDB-lite"/>
    </source>
</evidence>
<evidence type="ECO:0000313" key="3">
    <source>
        <dbReference type="Proteomes" id="UP000266841"/>
    </source>
</evidence>
<feature type="region of interest" description="Disordered" evidence="1">
    <location>
        <begin position="1"/>
        <end position="24"/>
    </location>
</feature>
<gene>
    <name evidence="2" type="ORF">THAOC_27991</name>
</gene>
<reference evidence="2 3" key="1">
    <citation type="journal article" date="2012" name="Genome Biol.">
        <title>Genome and low-iron response of an oceanic diatom adapted to chronic iron limitation.</title>
        <authorList>
            <person name="Lommer M."/>
            <person name="Specht M."/>
            <person name="Roy A.S."/>
            <person name="Kraemer L."/>
            <person name="Andreson R."/>
            <person name="Gutowska M.A."/>
            <person name="Wolf J."/>
            <person name="Bergner S.V."/>
            <person name="Schilhabel M.B."/>
            <person name="Klostermeier U.C."/>
            <person name="Beiko R.G."/>
            <person name="Rosenstiel P."/>
            <person name="Hippler M."/>
            <person name="Laroche J."/>
        </authorList>
    </citation>
    <scope>NUCLEOTIDE SEQUENCE [LARGE SCALE GENOMIC DNA]</scope>
    <source>
        <strain evidence="2 3">CCMP1005</strain>
    </source>
</reference>